<dbReference type="Proteomes" id="UP000050949">
    <property type="component" value="Unassembled WGS sequence"/>
</dbReference>
<protein>
    <submittedName>
        <fullName evidence="3">Uncharacterized protein</fullName>
    </submittedName>
</protein>
<keyword evidence="2" id="KW-0812">Transmembrane</keyword>
<comment type="caution">
    <text evidence="3">The sequence shown here is derived from an EMBL/GenBank/DDBJ whole genome shotgun (WGS) entry which is preliminary data.</text>
</comment>
<feature type="transmembrane region" description="Helical" evidence="2">
    <location>
        <begin position="64"/>
        <end position="85"/>
    </location>
</feature>
<evidence type="ECO:0000256" key="2">
    <source>
        <dbReference type="SAM" id="Phobius"/>
    </source>
</evidence>
<organism evidence="3 4">
    <name type="scientific">Schleiferilactobacillus harbinensis DSM 16991</name>
    <dbReference type="NCBI Taxonomy" id="1122147"/>
    <lineage>
        <taxon>Bacteria</taxon>
        <taxon>Bacillati</taxon>
        <taxon>Bacillota</taxon>
        <taxon>Bacilli</taxon>
        <taxon>Lactobacillales</taxon>
        <taxon>Lactobacillaceae</taxon>
        <taxon>Schleiferilactobacillus</taxon>
    </lineage>
</organism>
<evidence type="ECO:0000256" key="1">
    <source>
        <dbReference type="SAM" id="MobiDB-lite"/>
    </source>
</evidence>
<dbReference type="EMBL" id="AZFW01000001">
    <property type="protein sequence ID" value="KRM30283.1"/>
    <property type="molecule type" value="Genomic_DNA"/>
</dbReference>
<dbReference type="PATRIC" id="fig|1122147.4.peg.5"/>
<gene>
    <name evidence="3" type="ORF">FC91_GL000005</name>
</gene>
<name>A0A0R1XQM3_9LACO</name>
<dbReference type="AlphaFoldDB" id="A0A0R1XQM3"/>
<sequence length="397" mass="43169">MAALIITLILLLLILILAGRLRYLESQAVDRQLQAHVTQNAAKIKGARRFYLKTLYRSNPPLGLIRIVTIILTVIAGAALLWTVAAQLAVADVIPAGAADFLSDLFTTETAERNTAAWILAGSALLASGLRWYTIKALHTIQDAEDTGQMRDVYTTPRELRVKMDSTRQVQLVLIIIGAVMVALASQFNLYPADADTTADTSQSTAQSSASSASSQQSSANSTDTSNPAPKQDPHTPLGALQAAKDAPLSVADKLTDADRATLIFMAYWAMEGEDPATLFDRGTAGSDYYYHIIPNNGQPLYVFNSHTPSSNTTANMFVACVDNGDVWFYSLYNSPSQSPHLSDITALTTQNGSARPTDQPLANQSFRFRQMITLNYQQTGYARVHQILQNGYAMTL</sequence>
<dbReference type="RefSeq" id="WP_027829560.1">
    <property type="nucleotide sequence ID" value="NZ_AUEH01000076.1"/>
</dbReference>
<keyword evidence="2" id="KW-1133">Transmembrane helix</keyword>
<feature type="transmembrane region" description="Helical" evidence="2">
    <location>
        <begin position="170"/>
        <end position="191"/>
    </location>
</feature>
<reference evidence="3 4" key="1">
    <citation type="journal article" date="2015" name="Genome Announc.">
        <title>Expanding the biotechnology potential of lactobacilli through comparative genomics of 213 strains and associated genera.</title>
        <authorList>
            <person name="Sun Z."/>
            <person name="Harris H.M."/>
            <person name="McCann A."/>
            <person name="Guo C."/>
            <person name="Argimon S."/>
            <person name="Zhang W."/>
            <person name="Yang X."/>
            <person name="Jeffery I.B."/>
            <person name="Cooney J.C."/>
            <person name="Kagawa T.F."/>
            <person name="Liu W."/>
            <person name="Song Y."/>
            <person name="Salvetti E."/>
            <person name="Wrobel A."/>
            <person name="Rasinkangas P."/>
            <person name="Parkhill J."/>
            <person name="Rea M.C."/>
            <person name="O'Sullivan O."/>
            <person name="Ritari J."/>
            <person name="Douillard F.P."/>
            <person name="Paul Ross R."/>
            <person name="Yang R."/>
            <person name="Briner A.E."/>
            <person name="Felis G.E."/>
            <person name="de Vos W.M."/>
            <person name="Barrangou R."/>
            <person name="Klaenhammer T.R."/>
            <person name="Caufield P.W."/>
            <person name="Cui Y."/>
            <person name="Zhang H."/>
            <person name="O'Toole P.W."/>
        </authorList>
    </citation>
    <scope>NUCLEOTIDE SEQUENCE [LARGE SCALE GENOMIC DNA]</scope>
    <source>
        <strain evidence="3 4">DSM 16991</strain>
    </source>
</reference>
<feature type="region of interest" description="Disordered" evidence="1">
    <location>
        <begin position="196"/>
        <end position="238"/>
    </location>
</feature>
<evidence type="ECO:0000313" key="3">
    <source>
        <dbReference type="EMBL" id="KRM30283.1"/>
    </source>
</evidence>
<evidence type="ECO:0000313" key="4">
    <source>
        <dbReference type="Proteomes" id="UP000050949"/>
    </source>
</evidence>
<keyword evidence="2" id="KW-0472">Membrane</keyword>
<dbReference type="eggNOG" id="ENOG50309XQ">
    <property type="taxonomic scope" value="Bacteria"/>
</dbReference>
<proteinExistence type="predicted"/>
<dbReference type="OrthoDB" id="2323486at2"/>
<accession>A0A0R1XQM3</accession>
<feature type="compositionally biased region" description="Low complexity" evidence="1">
    <location>
        <begin position="196"/>
        <end position="227"/>
    </location>
</feature>